<organism evidence="2 3">
    <name type="scientific">Gnomoniopsis smithogilvyi</name>
    <dbReference type="NCBI Taxonomy" id="1191159"/>
    <lineage>
        <taxon>Eukaryota</taxon>
        <taxon>Fungi</taxon>
        <taxon>Dikarya</taxon>
        <taxon>Ascomycota</taxon>
        <taxon>Pezizomycotina</taxon>
        <taxon>Sordariomycetes</taxon>
        <taxon>Sordariomycetidae</taxon>
        <taxon>Diaporthales</taxon>
        <taxon>Gnomoniaceae</taxon>
        <taxon>Gnomoniopsis</taxon>
    </lineage>
</organism>
<accession>A0A9W8YLH0</accession>
<name>A0A9W8YLH0_9PEZI</name>
<comment type="caution">
    <text evidence="2">The sequence shown here is derived from an EMBL/GenBank/DDBJ whole genome shotgun (WGS) entry which is preliminary data.</text>
</comment>
<evidence type="ECO:0000256" key="1">
    <source>
        <dbReference type="SAM" id="MobiDB-lite"/>
    </source>
</evidence>
<dbReference type="AlphaFoldDB" id="A0A9W8YLH0"/>
<keyword evidence="3" id="KW-1185">Reference proteome</keyword>
<evidence type="ECO:0000313" key="3">
    <source>
        <dbReference type="Proteomes" id="UP001140453"/>
    </source>
</evidence>
<evidence type="ECO:0000313" key="2">
    <source>
        <dbReference type="EMBL" id="KAJ4385565.1"/>
    </source>
</evidence>
<dbReference type="Proteomes" id="UP001140453">
    <property type="component" value="Unassembled WGS sequence"/>
</dbReference>
<protein>
    <submittedName>
        <fullName evidence="2">Uncharacterized protein</fullName>
    </submittedName>
</protein>
<gene>
    <name evidence="2" type="ORF">N0V93_009994</name>
</gene>
<feature type="region of interest" description="Disordered" evidence="1">
    <location>
        <begin position="87"/>
        <end position="109"/>
    </location>
</feature>
<reference evidence="2" key="1">
    <citation type="submission" date="2022-10" db="EMBL/GenBank/DDBJ databases">
        <title>Tapping the CABI collections for fungal endophytes: first genome assemblies for Collariella, Neodidymelliopsis, Ascochyta clinopodiicola, Didymella pomorum, Didymosphaeria variabile, Neocosmospora piperis and Neocucurbitaria cava.</title>
        <authorList>
            <person name="Hill R."/>
        </authorList>
    </citation>
    <scope>NUCLEOTIDE SEQUENCE</scope>
    <source>
        <strain evidence="2">IMI 355082</strain>
    </source>
</reference>
<sequence>MRARHEAEVQHTDRQFNAELAELARRYTGLVRQRSLCEEGLETLQETEARVEAVMARLRTERQAMADRHEAIIRQLWDRQATEIASIGIRHEDTSPESGNGADITTHSR</sequence>
<proteinExistence type="predicted"/>
<dbReference type="EMBL" id="JAPEVB010000007">
    <property type="protein sequence ID" value="KAJ4385565.1"/>
    <property type="molecule type" value="Genomic_DNA"/>
</dbReference>